<dbReference type="Proteomes" id="UP000694257">
    <property type="component" value="Chromosome"/>
</dbReference>
<protein>
    <submittedName>
        <fullName evidence="1">DUF2993 domain-containing protein</fullName>
    </submittedName>
</protein>
<name>A0ABX8RIC1_NOCIO</name>
<sequence>MRALLILIVVLAIALIVGDRVAVVMAQNEIGRKIAAEYQLAHRPSVDINGFPFLTQAVDGKYHDIDIQVGDWSGQNITVHNLDVTLTDVSAPLTDLLNNRTSNLVATTAAARAVVPYDTVQGFAPSGVESISYSPDGMRVTGTFTVEGIPMPATVVVTVAPTEEGIEVTPVSVQSTVGGPTIPLSMLRRTLTFIVPLQRLPLGAQLTAIQPSPDGLHVTAVAHDVHFSNLP</sequence>
<evidence type="ECO:0000313" key="1">
    <source>
        <dbReference type="EMBL" id="QXN88622.1"/>
    </source>
</evidence>
<dbReference type="Pfam" id="PF11209">
    <property type="entry name" value="LmeA"/>
    <property type="match status" value="1"/>
</dbReference>
<accession>A0ABX8RIC1</accession>
<gene>
    <name evidence="1" type="ORF">KV110_23830</name>
</gene>
<evidence type="ECO:0000313" key="2">
    <source>
        <dbReference type="Proteomes" id="UP000694257"/>
    </source>
</evidence>
<dbReference type="EMBL" id="CP078145">
    <property type="protein sequence ID" value="QXN88622.1"/>
    <property type="molecule type" value="Genomic_DNA"/>
</dbReference>
<dbReference type="RefSeq" id="WP_218469505.1">
    <property type="nucleotide sequence ID" value="NZ_BAABJN010000013.1"/>
</dbReference>
<reference evidence="1 2" key="1">
    <citation type="submission" date="2021-07" db="EMBL/GenBank/DDBJ databases">
        <title>Whole Genome Sequence of Nocardia Iowensis.</title>
        <authorList>
            <person name="Lamm A."/>
            <person name="Collins-Fairclough A.M."/>
            <person name="Bunk B."/>
            <person name="Sproer C."/>
        </authorList>
    </citation>
    <scope>NUCLEOTIDE SEQUENCE [LARGE SCALE GENOMIC DNA]</scope>
    <source>
        <strain evidence="1 2">NRRL 5646</strain>
    </source>
</reference>
<dbReference type="InterPro" id="IPR021373">
    <property type="entry name" value="DUF2993"/>
</dbReference>
<organism evidence="1 2">
    <name type="scientific">Nocardia iowensis</name>
    <dbReference type="NCBI Taxonomy" id="204891"/>
    <lineage>
        <taxon>Bacteria</taxon>
        <taxon>Bacillati</taxon>
        <taxon>Actinomycetota</taxon>
        <taxon>Actinomycetes</taxon>
        <taxon>Mycobacteriales</taxon>
        <taxon>Nocardiaceae</taxon>
        <taxon>Nocardia</taxon>
    </lineage>
</organism>
<proteinExistence type="predicted"/>
<keyword evidence="2" id="KW-1185">Reference proteome</keyword>